<feature type="region of interest" description="Disordered" evidence="3">
    <location>
        <begin position="22"/>
        <end position="66"/>
    </location>
</feature>
<dbReference type="GO" id="GO:0006261">
    <property type="term" value="P:DNA-templated DNA replication"/>
    <property type="evidence" value="ECO:0007669"/>
    <property type="project" value="TreeGrafter"/>
</dbReference>
<accession>A0AAD5YRK8</accession>
<dbReference type="GO" id="GO:0008623">
    <property type="term" value="C:CHRAC"/>
    <property type="evidence" value="ECO:0007669"/>
    <property type="project" value="TreeGrafter"/>
</dbReference>
<dbReference type="InterPro" id="IPR050568">
    <property type="entry name" value="Transcr_DNA_Rep_Reg"/>
</dbReference>
<evidence type="ECO:0000259" key="4">
    <source>
        <dbReference type="Pfam" id="PF00808"/>
    </source>
</evidence>
<evidence type="ECO:0000313" key="5">
    <source>
        <dbReference type="EMBL" id="KAJ3568380.1"/>
    </source>
</evidence>
<dbReference type="Gene3D" id="1.10.20.10">
    <property type="entry name" value="Histone, subunit A"/>
    <property type="match status" value="1"/>
</dbReference>
<keyword evidence="2" id="KW-0539">Nucleus</keyword>
<evidence type="ECO:0000256" key="2">
    <source>
        <dbReference type="ARBA" id="ARBA00023242"/>
    </source>
</evidence>
<feature type="compositionally biased region" description="Basic and acidic residues" evidence="3">
    <location>
        <begin position="53"/>
        <end position="64"/>
    </location>
</feature>
<keyword evidence="6" id="KW-1185">Reference proteome</keyword>
<dbReference type="EMBL" id="JANIEX010000349">
    <property type="protein sequence ID" value="KAJ3568380.1"/>
    <property type="molecule type" value="Genomic_DNA"/>
</dbReference>
<feature type="region of interest" description="Disordered" evidence="3">
    <location>
        <begin position="202"/>
        <end position="245"/>
    </location>
</feature>
<feature type="compositionally biased region" description="Acidic residues" evidence="3">
    <location>
        <begin position="22"/>
        <end position="52"/>
    </location>
</feature>
<name>A0AAD5YRK8_9AGAR</name>
<gene>
    <name evidence="5" type="ORF">NP233_g5752</name>
</gene>
<evidence type="ECO:0000313" key="6">
    <source>
        <dbReference type="Proteomes" id="UP001213000"/>
    </source>
</evidence>
<dbReference type="PANTHER" id="PTHR10252">
    <property type="entry name" value="HISTONE-LIKE TRANSCRIPTION FACTOR CCAAT-RELATED"/>
    <property type="match status" value="1"/>
</dbReference>
<feature type="domain" description="Transcription factor CBF/NF-Y/archaeal histone" evidence="4">
    <location>
        <begin position="126"/>
        <end position="178"/>
    </location>
</feature>
<proteinExistence type="predicted"/>
<dbReference type="CDD" id="cd23645">
    <property type="entry name" value="HFD_Dpb3-like"/>
    <property type="match status" value="1"/>
</dbReference>
<dbReference type="GO" id="GO:0046982">
    <property type="term" value="F:protein heterodimerization activity"/>
    <property type="evidence" value="ECO:0007669"/>
    <property type="project" value="InterPro"/>
</dbReference>
<dbReference type="Proteomes" id="UP001213000">
    <property type="component" value="Unassembled WGS sequence"/>
</dbReference>
<dbReference type="Pfam" id="PF00808">
    <property type="entry name" value="CBFD_NFYB_HMF"/>
    <property type="match status" value="1"/>
</dbReference>
<reference evidence="5" key="1">
    <citation type="submission" date="2022-07" db="EMBL/GenBank/DDBJ databases">
        <title>Genome Sequence of Leucocoprinus birnbaumii.</title>
        <authorList>
            <person name="Buettner E."/>
        </authorList>
    </citation>
    <scope>NUCLEOTIDE SEQUENCE</scope>
    <source>
        <strain evidence="5">VT141</strain>
    </source>
</reference>
<dbReference type="SUPFAM" id="SSF47113">
    <property type="entry name" value="Histone-fold"/>
    <property type="match status" value="1"/>
</dbReference>
<dbReference type="AlphaFoldDB" id="A0AAD5YRK8"/>
<evidence type="ECO:0000256" key="1">
    <source>
        <dbReference type="ARBA" id="ARBA00004123"/>
    </source>
</evidence>
<dbReference type="InterPro" id="IPR003958">
    <property type="entry name" value="CBFA_NFYB_domain"/>
</dbReference>
<comment type="subcellular location">
    <subcellularLocation>
        <location evidence="1">Nucleus</location>
    </subcellularLocation>
</comment>
<sequence length="261" mass="29593">MSTSPEPIDMDEHIQELADDIEDQEQEVSEEEEESELEGEVEADREEVEDERGDTVDGEDRPSLIDDAQALVESATKEKKKKKKGTTDLVREPGKLFLPFSRVQKVIKQDKVRCSKSTWVASISQRIPQDIPIVARDAVFLIALATESFIMELASAAHRVATKEKRATVQHKDIETVVRKAEEFMFLEDILPYTISSAVPENRYKPKRSKPVDEASKGGKKHKGPTLDNFVLSREKEKEDEENNEMDIVINEDGTMHVVNE</sequence>
<protein>
    <recommendedName>
        <fullName evidence="4">Transcription factor CBF/NF-Y/archaeal histone domain-containing protein</fullName>
    </recommendedName>
</protein>
<organism evidence="5 6">
    <name type="scientific">Leucocoprinus birnbaumii</name>
    <dbReference type="NCBI Taxonomy" id="56174"/>
    <lineage>
        <taxon>Eukaryota</taxon>
        <taxon>Fungi</taxon>
        <taxon>Dikarya</taxon>
        <taxon>Basidiomycota</taxon>
        <taxon>Agaricomycotina</taxon>
        <taxon>Agaricomycetes</taxon>
        <taxon>Agaricomycetidae</taxon>
        <taxon>Agaricales</taxon>
        <taxon>Agaricineae</taxon>
        <taxon>Agaricaceae</taxon>
        <taxon>Leucocoprinus</taxon>
    </lineage>
</organism>
<evidence type="ECO:0000256" key="3">
    <source>
        <dbReference type="SAM" id="MobiDB-lite"/>
    </source>
</evidence>
<comment type="caution">
    <text evidence="5">The sequence shown here is derived from an EMBL/GenBank/DDBJ whole genome shotgun (WGS) entry which is preliminary data.</text>
</comment>
<dbReference type="InterPro" id="IPR009072">
    <property type="entry name" value="Histone-fold"/>
</dbReference>
<dbReference type="PANTHER" id="PTHR10252:SF54">
    <property type="entry name" value="CHROMATIN ACCESSIBILITY COMPLEX PROTEIN 1"/>
    <property type="match status" value="1"/>
</dbReference>